<accession>A0A383RSX8</accession>
<dbReference type="AlphaFoldDB" id="A0A383RSX8"/>
<dbReference type="EMBL" id="UNOZ01000017">
    <property type="protein sequence ID" value="SYX90179.1"/>
    <property type="molecule type" value="Genomic_DNA"/>
</dbReference>
<evidence type="ECO:0000256" key="2">
    <source>
        <dbReference type="ARBA" id="ARBA00022692"/>
    </source>
</evidence>
<dbReference type="Proteomes" id="UP000263595">
    <property type="component" value="Unassembled WGS sequence"/>
</dbReference>
<feature type="transmembrane region" description="Helical" evidence="5">
    <location>
        <begin position="58"/>
        <end position="77"/>
    </location>
</feature>
<feature type="transmembrane region" description="Helical" evidence="5">
    <location>
        <begin position="344"/>
        <end position="362"/>
    </location>
</feature>
<dbReference type="PANTHER" id="PTHR23501:SF1">
    <property type="entry name" value="TRANSPORT PROTEIN HSRA-RELATED"/>
    <property type="match status" value="1"/>
</dbReference>
<feature type="transmembrane region" description="Helical" evidence="5">
    <location>
        <begin position="89"/>
        <end position="109"/>
    </location>
</feature>
<feature type="transmembrane region" description="Helical" evidence="5">
    <location>
        <begin position="448"/>
        <end position="469"/>
    </location>
</feature>
<feature type="transmembrane region" description="Helical" evidence="5">
    <location>
        <begin position="408"/>
        <end position="428"/>
    </location>
</feature>
<keyword evidence="2 5" id="KW-0812">Transmembrane</keyword>
<feature type="transmembrane region" description="Helical" evidence="5">
    <location>
        <begin position="368"/>
        <end position="387"/>
    </location>
</feature>
<keyword evidence="8" id="KW-1185">Reference proteome</keyword>
<protein>
    <submittedName>
        <fullName evidence="7">Putative multidrug resistance protein MdtD</fullName>
    </submittedName>
</protein>
<comment type="subcellular location">
    <subcellularLocation>
        <location evidence="1">Membrane</location>
        <topology evidence="1">Multi-pass membrane protein</topology>
    </subcellularLocation>
</comment>
<gene>
    <name evidence="7" type="primary">mdtD</name>
    <name evidence="7" type="ORF">CCOS865_02445</name>
</gene>
<dbReference type="InterPro" id="IPR011701">
    <property type="entry name" value="MFS"/>
</dbReference>
<evidence type="ECO:0000256" key="5">
    <source>
        <dbReference type="SAM" id="Phobius"/>
    </source>
</evidence>
<feature type="domain" description="Major facilitator superfamily (MFS) profile" evidence="6">
    <location>
        <begin position="24"/>
        <end position="472"/>
    </location>
</feature>
<dbReference type="GO" id="GO:0005886">
    <property type="term" value="C:plasma membrane"/>
    <property type="evidence" value="ECO:0007669"/>
    <property type="project" value="TreeGrafter"/>
</dbReference>
<sequence length="478" mass="50582">MARSATLQTPTADTVPSARQAMGIALLVAVTFFMENLDATVITTALPQMAKDFGESAVSLNVGISAYLLAVAIFIPLSSWLADRLGARGVFAAAICLFTVASILCGAASSLEWFVLARVLQGIGGALMVPVGRLVVLRITEKKDLVRMLAIITWPGLAAPVLGPPIGGFLVTHFSWPWIFYLNVPLGIVAGWAALRLIPSTRAVESRPFDVVGFVLLAGACAALFTGLEWLGTPEPGQLAKGAGLVVLGLALTFASIRHCQRHPTPLLPLDAAAIATFRASIFGGTLFRASISALPFLLPLLLQVSFGLSAVDAGLLVLAIFAGNLAMKPFTTPLMRRFGMRQVLLGNGLIGVVAVLGCLTFEADTPWWWMALVLFISGLSRSMQFTCYNALGFSEVPKDRMSQASTLFSMFFQLAMALGVAVSALLLQLSMKVQGHMGAVQVSDFHWAFVGIALTGVVALVDALKLPANAGEQVLAR</sequence>
<organism evidence="7 8">
    <name type="scientific">Pseudomonas reidholzensis</name>
    <dbReference type="NCBI Taxonomy" id="1785162"/>
    <lineage>
        <taxon>Bacteria</taxon>
        <taxon>Pseudomonadati</taxon>
        <taxon>Pseudomonadota</taxon>
        <taxon>Gammaproteobacteria</taxon>
        <taxon>Pseudomonadales</taxon>
        <taxon>Pseudomonadaceae</taxon>
        <taxon>Pseudomonas</taxon>
    </lineage>
</organism>
<dbReference type="Gene3D" id="1.20.1720.10">
    <property type="entry name" value="Multidrug resistance protein D"/>
    <property type="match status" value="1"/>
</dbReference>
<feature type="transmembrane region" description="Helical" evidence="5">
    <location>
        <begin position="148"/>
        <end position="172"/>
    </location>
</feature>
<evidence type="ECO:0000256" key="3">
    <source>
        <dbReference type="ARBA" id="ARBA00022989"/>
    </source>
</evidence>
<feature type="transmembrane region" description="Helical" evidence="5">
    <location>
        <begin position="211"/>
        <end position="232"/>
    </location>
</feature>
<evidence type="ECO:0000259" key="6">
    <source>
        <dbReference type="PROSITE" id="PS50850"/>
    </source>
</evidence>
<reference evidence="8" key="1">
    <citation type="submission" date="2018-08" db="EMBL/GenBank/DDBJ databases">
        <authorList>
            <person name="Blom J."/>
        </authorList>
    </citation>
    <scope>NUCLEOTIDE SEQUENCE [LARGE SCALE GENOMIC DNA]</scope>
    <source>
        <strain evidence="8">CCOS 865</strain>
    </source>
</reference>
<dbReference type="InterPro" id="IPR036259">
    <property type="entry name" value="MFS_trans_sf"/>
</dbReference>
<dbReference type="Pfam" id="PF07690">
    <property type="entry name" value="MFS_1"/>
    <property type="match status" value="1"/>
</dbReference>
<keyword evidence="3 5" id="KW-1133">Transmembrane helix</keyword>
<name>A0A383RSX8_9PSED</name>
<feature type="transmembrane region" description="Helical" evidence="5">
    <location>
        <begin position="301"/>
        <end position="323"/>
    </location>
</feature>
<dbReference type="GO" id="GO:0022857">
    <property type="term" value="F:transmembrane transporter activity"/>
    <property type="evidence" value="ECO:0007669"/>
    <property type="project" value="InterPro"/>
</dbReference>
<dbReference type="Gene3D" id="1.20.1250.20">
    <property type="entry name" value="MFS general substrate transporter like domains"/>
    <property type="match status" value="1"/>
</dbReference>
<keyword evidence="4 5" id="KW-0472">Membrane</keyword>
<dbReference type="SUPFAM" id="SSF103473">
    <property type="entry name" value="MFS general substrate transporter"/>
    <property type="match status" value="1"/>
</dbReference>
<evidence type="ECO:0000256" key="4">
    <source>
        <dbReference type="ARBA" id="ARBA00023136"/>
    </source>
</evidence>
<evidence type="ECO:0000313" key="8">
    <source>
        <dbReference type="Proteomes" id="UP000263595"/>
    </source>
</evidence>
<dbReference type="InterPro" id="IPR020846">
    <property type="entry name" value="MFS_dom"/>
</dbReference>
<evidence type="ECO:0000313" key="7">
    <source>
        <dbReference type="EMBL" id="SYX90179.1"/>
    </source>
</evidence>
<dbReference type="PANTHER" id="PTHR23501">
    <property type="entry name" value="MAJOR FACILITATOR SUPERFAMILY"/>
    <property type="match status" value="1"/>
</dbReference>
<feature type="transmembrane region" description="Helical" evidence="5">
    <location>
        <begin position="115"/>
        <end position="136"/>
    </location>
</feature>
<evidence type="ECO:0000256" key="1">
    <source>
        <dbReference type="ARBA" id="ARBA00004141"/>
    </source>
</evidence>
<feature type="transmembrane region" description="Helical" evidence="5">
    <location>
        <begin position="21"/>
        <end position="46"/>
    </location>
</feature>
<dbReference type="PROSITE" id="PS50850">
    <property type="entry name" value="MFS"/>
    <property type="match status" value="1"/>
</dbReference>
<proteinExistence type="predicted"/>
<feature type="transmembrane region" description="Helical" evidence="5">
    <location>
        <begin position="178"/>
        <end position="199"/>
    </location>
</feature>